<dbReference type="Proteomes" id="UP000724584">
    <property type="component" value="Unassembled WGS sequence"/>
</dbReference>
<sequence>MCACNDPAAALLRHKPCASPVAVWGPRSTLQWITWYFHHDVSIIFLQAARCVLRETKIGVCFQFRGHGDRYRCRFPSHCFYLYTRLGPLATIGRPCLASAISKVGQGRLEAHLTSRCVTGPESTEHKTPLKTVVYPAFRTRLNTRHATPRPHPPPTTPVDLELLNTTIMDLSSNASPRSVPTPQSPAPLALSEFMAQATPCSDTTSPSDKPALSQDIPKPVGAVVEPKQPSIRDEPRAETPQQQQQQPPPPPQETQTQETRPPPSREDTAAPVDWLATRQQLLPRRNQGKKADWIRGWSQAVTSYGEETYCACSEAIETHGIHRGRKGKTSAQLADNVRAILQRTASPSSTNNKSKPTTPATPDPEICRLCSRPPSSTNGGHGSHSSSSSHSKLYSPGSGGGALNLTSGKRFFSELLLRVRRPSSRSKSAAAQHKRDAELGNPHAWSPEDCQPRWATTDQKRFLARPPSQPVSAPVHGTGRGVATGPGASPVTTGAGAGAHRLLKSPAQAEGGGGGGGGGYFVWKSRSRGKLLPALAGGTNGAGGVVGGSGAGLGGAQSLSSETDGTSDSDVDAQHRPLGLSRSFSRLQRAAALLQRATARSKD</sequence>
<reference evidence="1 2" key="1">
    <citation type="journal article" date="2021" name="Nat. Commun.">
        <title>Genetic determinants of endophytism in the Arabidopsis root mycobiome.</title>
        <authorList>
            <person name="Mesny F."/>
            <person name="Miyauchi S."/>
            <person name="Thiergart T."/>
            <person name="Pickel B."/>
            <person name="Atanasova L."/>
            <person name="Karlsson M."/>
            <person name="Huettel B."/>
            <person name="Barry K.W."/>
            <person name="Haridas S."/>
            <person name="Chen C."/>
            <person name="Bauer D."/>
            <person name="Andreopoulos W."/>
            <person name="Pangilinan J."/>
            <person name="LaButti K."/>
            <person name="Riley R."/>
            <person name="Lipzen A."/>
            <person name="Clum A."/>
            <person name="Drula E."/>
            <person name="Henrissat B."/>
            <person name="Kohler A."/>
            <person name="Grigoriev I.V."/>
            <person name="Martin F.M."/>
            <person name="Hacquard S."/>
        </authorList>
    </citation>
    <scope>NUCLEOTIDE SEQUENCE [LARGE SCALE GENOMIC DNA]</scope>
    <source>
        <strain evidence="1 2">MPI-SDFR-AT-0079</strain>
    </source>
</reference>
<name>A0ACB7PPU7_9PEZI</name>
<evidence type="ECO:0000313" key="1">
    <source>
        <dbReference type="EMBL" id="KAH6650802.1"/>
    </source>
</evidence>
<keyword evidence="2" id="KW-1185">Reference proteome</keyword>
<proteinExistence type="predicted"/>
<protein>
    <submittedName>
        <fullName evidence="1">Uncharacterized protein</fullName>
    </submittedName>
</protein>
<gene>
    <name evidence="1" type="ORF">F5144DRAFT_589201</name>
</gene>
<organism evidence="1 2">
    <name type="scientific">Chaetomium tenue</name>
    <dbReference type="NCBI Taxonomy" id="1854479"/>
    <lineage>
        <taxon>Eukaryota</taxon>
        <taxon>Fungi</taxon>
        <taxon>Dikarya</taxon>
        <taxon>Ascomycota</taxon>
        <taxon>Pezizomycotina</taxon>
        <taxon>Sordariomycetes</taxon>
        <taxon>Sordariomycetidae</taxon>
        <taxon>Sordariales</taxon>
        <taxon>Chaetomiaceae</taxon>
        <taxon>Chaetomium</taxon>
    </lineage>
</organism>
<accession>A0ACB7PPU7</accession>
<dbReference type="EMBL" id="JAGIZQ010000001">
    <property type="protein sequence ID" value="KAH6650802.1"/>
    <property type="molecule type" value="Genomic_DNA"/>
</dbReference>
<comment type="caution">
    <text evidence="1">The sequence shown here is derived from an EMBL/GenBank/DDBJ whole genome shotgun (WGS) entry which is preliminary data.</text>
</comment>
<evidence type="ECO:0000313" key="2">
    <source>
        <dbReference type="Proteomes" id="UP000724584"/>
    </source>
</evidence>